<reference evidence="2" key="2">
    <citation type="submission" date="2015-01" db="EMBL/GenBank/DDBJ databases">
        <title>Evolutionary Origins and Diversification of the Mycorrhizal Mutualists.</title>
        <authorList>
            <consortium name="DOE Joint Genome Institute"/>
            <consortium name="Mycorrhizal Genomics Consortium"/>
            <person name="Kohler A."/>
            <person name="Kuo A."/>
            <person name="Nagy L.G."/>
            <person name="Floudas D."/>
            <person name="Copeland A."/>
            <person name="Barry K.W."/>
            <person name="Cichocki N."/>
            <person name="Veneault-Fourrey C."/>
            <person name="LaButti K."/>
            <person name="Lindquist E.A."/>
            <person name="Lipzen A."/>
            <person name="Lundell T."/>
            <person name="Morin E."/>
            <person name="Murat C."/>
            <person name="Riley R."/>
            <person name="Ohm R."/>
            <person name="Sun H."/>
            <person name="Tunlid A."/>
            <person name="Henrissat B."/>
            <person name="Grigoriev I.V."/>
            <person name="Hibbett D.S."/>
            <person name="Martin F."/>
        </authorList>
    </citation>
    <scope>NUCLEOTIDE SEQUENCE [LARGE SCALE GENOMIC DNA]</scope>
    <source>
        <strain evidence="2">Ve08.2h10</strain>
    </source>
</reference>
<dbReference type="Proteomes" id="UP000054538">
    <property type="component" value="Unassembled WGS sequence"/>
</dbReference>
<dbReference type="STRING" id="930991.A0A0D0DAJ7"/>
<sequence>MSNALMPHEMLEKEFCIQFVSSSPHTTPLELMQGLKESIQKVVNDPIVAFDVKYQEEVMHIPYDLFLAGNNPMQAEECSHGGLKCNYFCHTCKVGGMNLEKKTDEVYMNIFKCGELRTPEETLAKIKNQIELAKLSGGMEKVKTDVSKTGIQDVATTAIIEHLFELGKSLWKREVGKPVLSEDQVCTQLESELNALLGSLSINDHINPLLGMPGVNIHQDTPTEILHTILLGVVKYFWGQTAYILDKAHSLHMFQTCLESIDKDGLNYPMLGADYIVRYKGSLIGKHFKSLAQVMPYLIYDLVPRMVLNGWIAIGRLVVLLWHTLIEDM</sequence>
<keyword evidence="2" id="KW-1185">Reference proteome</keyword>
<dbReference type="AlphaFoldDB" id="A0A0D0DAJ7"/>
<proteinExistence type="predicted"/>
<dbReference type="OrthoDB" id="2506088at2759"/>
<evidence type="ECO:0000313" key="2">
    <source>
        <dbReference type="Proteomes" id="UP000054538"/>
    </source>
</evidence>
<dbReference type="InParanoid" id="A0A0D0DAJ7"/>
<accession>A0A0D0DAJ7</accession>
<dbReference type="HOGENOM" id="CLU_004591_0_0_1"/>
<name>A0A0D0DAJ7_9AGAM</name>
<reference evidence="1 2" key="1">
    <citation type="submission" date="2014-04" db="EMBL/GenBank/DDBJ databases">
        <authorList>
            <consortium name="DOE Joint Genome Institute"/>
            <person name="Kuo A."/>
            <person name="Kohler A."/>
            <person name="Jargeat P."/>
            <person name="Nagy L.G."/>
            <person name="Floudas D."/>
            <person name="Copeland A."/>
            <person name="Barry K.W."/>
            <person name="Cichocki N."/>
            <person name="Veneault-Fourrey C."/>
            <person name="LaButti K."/>
            <person name="Lindquist E.A."/>
            <person name="Lipzen A."/>
            <person name="Lundell T."/>
            <person name="Morin E."/>
            <person name="Murat C."/>
            <person name="Sun H."/>
            <person name="Tunlid A."/>
            <person name="Henrissat B."/>
            <person name="Grigoriev I.V."/>
            <person name="Hibbett D.S."/>
            <person name="Martin F."/>
            <person name="Nordberg H.P."/>
            <person name="Cantor M.N."/>
            <person name="Hua S.X."/>
        </authorList>
    </citation>
    <scope>NUCLEOTIDE SEQUENCE [LARGE SCALE GENOMIC DNA]</scope>
    <source>
        <strain evidence="1 2">Ve08.2h10</strain>
    </source>
</reference>
<organism evidence="1 2">
    <name type="scientific">Paxillus rubicundulus Ve08.2h10</name>
    <dbReference type="NCBI Taxonomy" id="930991"/>
    <lineage>
        <taxon>Eukaryota</taxon>
        <taxon>Fungi</taxon>
        <taxon>Dikarya</taxon>
        <taxon>Basidiomycota</taxon>
        <taxon>Agaricomycotina</taxon>
        <taxon>Agaricomycetes</taxon>
        <taxon>Agaricomycetidae</taxon>
        <taxon>Boletales</taxon>
        <taxon>Paxilineae</taxon>
        <taxon>Paxillaceae</taxon>
        <taxon>Paxillus</taxon>
    </lineage>
</organism>
<gene>
    <name evidence="1" type="ORF">PAXRUDRAFT_17432</name>
</gene>
<protein>
    <submittedName>
        <fullName evidence="1">Uncharacterized protein</fullName>
    </submittedName>
</protein>
<evidence type="ECO:0000313" key="1">
    <source>
        <dbReference type="EMBL" id="KIK77534.1"/>
    </source>
</evidence>
<dbReference type="EMBL" id="KN826942">
    <property type="protein sequence ID" value="KIK77534.1"/>
    <property type="molecule type" value="Genomic_DNA"/>
</dbReference>